<accession>A0A0N1EHD4</accession>
<dbReference type="InterPro" id="IPR010619">
    <property type="entry name" value="ThrE-like_N"/>
</dbReference>
<evidence type="ECO:0000313" key="9">
    <source>
        <dbReference type="EMBL" id="MBF9303135.1"/>
    </source>
</evidence>
<comment type="caution">
    <text evidence="9">The sequence shown here is derived from an EMBL/GenBank/DDBJ whole genome shotgun (WGS) entry which is preliminary data.</text>
</comment>
<feature type="domain" description="Threonine/serine exporter-like N-terminal" evidence="8">
    <location>
        <begin position="16"/>
        <end position="252"/>
    </location>
</feature>
<dbReference type="KEGG" id="seps:DP17_1664"/>
<comment type="subcellular location">
    <subcellularLocation>
        <location evidence="1">Cell membrane</location>
        <topology evidence="1">Multi-pass membrane protein</topology>
    </subcellularLocation>
</comment>
<sequence>MNKDTIETSREALIKDVVMIAARILLESGAEGTRVEDTMARIATKLGYPESNSFVTNTVIEFVLHNEAYPRLYRIKTRDTNLIKISQANEISRQITNGTMTLEEAKYQLEEIYVAKRDSSLPFKGIAAAIIATSFLYLQGGRLVDIITAVLAGTIGYLVVEILDRKLHAQFIPEFIGSLVIGIISVIGHAFVPSGDLATIIIAAVMPIVPGVLITNAIQDLFGGHMLMFTTKSLEALVTAFGIGAGVSSILILV</sequence>
<keyword evidence="3 7" id="KW-0812">Transmembrane</keyword>
<evidence type="ECO:0000259" key="8">
    <source>
        <dbReference type="Pfam" id="PF06738"/>
    </source>
</evidence>
<feature type="transmembrane region" description="Helical" evidence="7">
    <location>
        <begin position="175"/>
        <end position="192"/>
    </location>
</feature>
<dbReference type="Proteomes" id="UP000622362">
    <property type="component" value="Unassembled WGS sequence"/>
</dbReference>
<dbReference type="PANTHER" id="PTHR34390:SF2">
    <property type="entry name" value="SUCCINATE TRANSPORTER SUBUNIT YJJP-RELATED"/>
    <property type="match status" value="1"/>
</dbReference>
<evidence type="ECO:0000256" key="6">
    <source>
        <dbReference type="ARBA" id="ARBA00034125"/>
    </source>
</evidence>
<keyword evidence="4 7" id="KW-1133">Transmembrane helix</keyword>
<proteinExistence type="inferred from homology"/>
<dbReference type="GeneID" id="50019481"/>
<dbReference type="Proteomes" id="UP000228502">
    <property type="component" value="Unassembled WGS sequence"/>
</dbReference>
<dbReference type="GO" id="GO:0015744">
    <property type="term" value="P:succinate transport"/>
    <property type="evidence" value="ECO:0007669"/>
    <property type="project" value="TreeGrafter"/>
</dbReference>
<protein>
    <submittedName>
        <fullName evidence="9">Threonine/serine exporter ThrE family protein</fullName>
    </submittedName>
</protein>
<feature type="transmembrane region" description="Helical" evidence="7">
    <location>
        <begin position="146"/>
        <end position="163"/>
    </location>
</feature>
<dbReference type="InterPro" id="IPR050539">
    <property type="entry name" value="ThrE_Dicarb/AminoAcid_Exp"/>
</dbReference>
<feature type="transmembrane region" description="Helical" evidence="7">
    <location>
        <begin position="234"/>
        <end position="253"/>
    </location>
</feature>
<evidence type="ECO:0000256" key="4">
    <source>
        <dbReference type="ARBA" id="ARBA00022989"/>
    </source>
</evidence>
<evidence type="ECO:0000313" key="10">
    <source>
        <dbReference type="EMBL" id="PIH10720.1"/>
    </source>
</evidence>
<evidence type="ECO:0000313" key="11">
    <source>
        <dbReference type="Proteomes" id="UP000228502"/>
    </source>
</evidence>
<dbReference type="AlphaFoldDB" id="A0A0N1EHD4"/>
<dbReference type="Pfam" id="PF06738">
    <property type="entry name" value="ThrE"/>
    <property type="match status" value="1"/>
</dbReference>
<dbReference type="GO" id="GO:0005886">
    <property type="term" value="C:plasma membrane"/>
    <property type="evidence" value="ECO:0007669"/>
    <property type="project" value="UniProtKB-SubCell"/>
</dbReference>
<dbReference type="RefSeq" id="WP_001832039.1">
    <property type="nucleotide sequence ID" value="NZ_AP019721.1"/>
</dbReference>
<comment type="similarity">
    <text evidence="6">Belongs to the ThrE exporter (TC 2.A.79) family.</text>
</comment>
<evidence type="ECO:0000256" key="5">
    <source>
        <dbReference type="ARBA" id="ARBA00023136"/>
    </source>
</evidence>
<reference evidence="9" key="2">
    <citation type="submission" date="2020-11" db="EMBL/GenBank/DDBJ databases">
        <title>Molecular epidemiology and genomic profiles of multidrug-resistant bacteria collected from clinical sources in South Africa.</title>
        <authorList>
            <person name="Asante J."/>
            <person name="Amoako D.G."/>
        </authorList>
    </citation>
    <scope>NUCLEOTIDE SEQUENCE</scope>
    <source>
        <strain evidence="9">C68</strain>
    </source>
</reference>
<dbReference type="EMBL" id="PEJG01000004">
    <property type="protein sequence ID" value="PIH10720.1"/>
    <property type="molecule type" value="Genomic_DNA"/>
</dbReference>
<keyword evidence="2" id="KW-1003">Cell membrane</keyword>
<dbReference type="GO" id="GO:0022857">
    <property type="term" value="F:transmembrane transporter activity"/>
    <property type="evidence" value="ECO:0007669"/>
    <property type="project" value="InterPro"/>
</dbReference>
<evidence type="ECO:0000256" key="3">
    <source>
        <dbReference type="ARBA" id="ARBA00022692"/>
    </source>
</evidence>
<name>A0A0N1EHD4_STAEP</name>
<feature type="transmembrane region" description="Helical" evidence="7">
    <location>
        <begin position="198"/>
        <end position="222"/>
    </location>
</feature>
<dbReference type="OrthoDB" id="9813917at2"/>
<organism evidence="9 12">
    <name type="scientific">Staphylococcus epidermidis</name>
    <dbReference type="NCBI Taxonomy" id="1282"/>
    <lineage>
        <taxon>Bacteria</taxon>
        <taxon>Bacillati</taxon>
        <taxon>Bacillota</taxon>
        <taxon>Bacilli</taxon>
        <taxon>Bacillales</taxon>
        <taxon>Staphylococcaceae</taxon>
        <taxon>Staphylococcus</taxon>
    </lineage>
</organism>
<dbReference type="PANTHER" id="PTHR34390">
    <property type="entry name" value="UPF0442 PROTEIN YJJB-RELATED"/>
    <property type="match status" value="1"/>
</dbReference>
<evidence type="ECO:0000256" key="1">
    <source>
        <dbReference type="ARBA" id="ARBA00004651"/>
    </source>
</evidence>
<evidence type="ECO:0000256" key="2">
    <source>
        <dbReference type="ARBA" id="ARBA00022475"/>
    </source>
</evidence>
<dbReference type="EMBL" id="JADPYN010000004">
    <property type="protein sequence ID" value="MBF9303135.1"/>
    <property type="molecule type" value="Genomic_DNA"/>
</dbReference>
<gene>
    <name evidence="10" type="ORF">CTJ08_04485</name>
    <name evidence="9" type="ORF">I3V53_03410</name>
</gene>
<keyword evidence="5 7" id="KW-0472">Membrane</keyword>
<evidence type="ECO:0000256" key="7">
    <source>
        <dbReference type="SAM" id="Phobius"/>
    </source>
</evidence>
<evidence type="ECO:0000313" key="12">
    <source>
        <dbReference type="Proteomes" id="UP000622362"/>
    </source>
</evidence>
<reference evidence="10 11" key="1">
    <citation type="submission" date="2017-10" db="EMBL/GenBank/DDBJ databases">
        <title>genome sequences of Staph epi in chlorhexidine trial.</title>
        <authorList>
            <person name="Greninger A.L."/>
            <person name="Addetia A."/>
            <person name="Qin X."/>
            <person name="Zerr D."/>
        </authorList>
    </citation>
    <scope>NUCLEOTIDE SEQUENCE [LARGE SCALE GENOMIC DNA]</scope>
    <source>
        <strain evidence="10 11">SCH-17</strain>
    </source>
</reference>